<dbReference type="EMBL" id="JABXBU010000030">
    <property type="protein sequence ID" value="KAF8784431.1"/>
    <property type="molecule type" value="Genomic_DNA"/>
</dbReference>
<accession>A0A8T0F0T5</accession>
<name>A0A8T0F0T5_ARGBR</name>
<dbReference type="Proteomes" id="UP000807504">
    <property type="component" value="Unassembled WGS sequence"/>
</dbReference>
<keyword evidence="2" id="KW-1185">Reference proteome</keyword>
<proteinExistence type="predicted"/>
<sequence length="111" mass="12588">MQIGTASVRWRLVVERGSLKPKRRSAKSVGRGGGRLSTRIQFKFDSPTIEYCLRRKKASLSIAVDICVAFPLSAPWRGPISPPSRYGLRRPTPKNLEFETKITTFIFRHSI</sequence>
<reference evidence="1" key="2">
    <citation type="submission" date="2020-06" db="EMBL/GenBank/DDBJ databases">
        <authorList>
            <person name="Sheffer M."/>
        </authorList>
    </citation>
    <scope>NUCLEOTIDE SEQUENCE</scope>
</reference>
<evidence type="ECO:0000313" key="2">
    <source>
        <dbReference type="Proteomes" id="UP000807504"/>
    </source>
</evidence>
<evidence type="ECO:0000313" key="1">
    <source>
        <dbReference type="EMBL" id="KAF8784431.1"/>
    </source>
</evidence>
<comment type="caution">
    <text evidence="1">The sequence shown here is derived from an EMBL/GenBank/DDBJ whole genome shotgun (WGS) entry which is preliminary data.</text>
</comment>
<protein>
    <submittedName>
        <fullName evidence="1">Uncharacterized protein</fullName>
    </submittedName>
</protein>
<dbReference type="AlphaFoldDB" id="A0A8T0F0T5"/>
<gene>
    <name evidence="1" type="ORF">HNY73_010109</name>
</gene>
<reference evidence="1" key="1">
    <citation type="journal article" date="2020" name="bioRxiv">
        <title>Chromosome-level reference genome of the European wasp spider Argiope bruennichi: a resource for studies on range expansion and evolutionary adaptation.</title>
        <authorList>
            <person name="Sheffer M.M."/>
            <person name="Hoppe A."/>
            <person name="Krehenwinkel H."/>
            <person name="Uhl G."/>
            <person name="Kuss A.W."/>
            <person name="Jensen L."/>
            <person name="Jensen C."/>
            <person name="Gillespie R.G."/>
            <person name="Hoff K.J."/>
            <person name="Prost S."/>
        </authorList>
    </citation>
    <scope>NUCLEOTIDE SEQUENCE</scope>
</reference>
<organism evidence="1 2">
    <name type="scientific">Argiope bruennichi</name>
    <name type="common">Wasp spider</name>
    <name type="synonym">Aranea bruennichi</name>
    <dbReference type="NCBI Taxonomy" id="94029"/>
    <lineage>
        <taxon>Eukaryota</taxon>
        <taxon>Metazoa</taxon>
        <taxon>Ecdysozoa</taxon>
        <taxon>Arthropoda</taxon>
        <taxon>Chelicerata</taxon>
        <taxon>Arachnida</taxon>
        <taxon>Araneae</taxon>
        <taxon>Araneomorphae</taxon>
        <taxon>Entelegynae</taxon>
        <taxon>Araneoidea</taxon>
        <taxon>Araneidae</taxon>
        <taxon>Argiope</taxon>
    </lineage>
</organism>